<dbReference type="RefSeq" id="WP_259924099.1">
    <property type="nucleotide sequence ID" value="NZ_CBCSFZ010000013.1"/>
</dbReference>
<dbReference type="Pfam" id="PF02632">
    <property type="entry name" value="BioY"/>
    <property type="match status" value="1"/>
</dbReference>
<dbReference type="Proteomes" id="UP000568050">
    <property type="component" value="Unassembled WGS sequence"/>
</dbReference>
<dbReference type="EMBL" id="JACHWP010000005">
    <property type="protein sequence ID" value="MBB3023431.1"/>
    <property type="molecule type" value="Genomic_DNA"/>
</dbReference>
<comment type="similarity">
    <text evidence="1 2">Belongs to the BioY family.</text>
</comment>
<keyword evidence="2 3" id="KW-0472">Membrane</keyword>
<evidence type="ECO:0000256" key="2">
    <source>
        <dbReference type="PIRNR" id="PIRNR016661"/>
    </source>
</evidence>
<dbReference type="GO" id="GO:0015225">
    <property type="term" value="F:biotin transmembrane transporter activity"/>
    <property type="evidence" value="ECO:0007669"/>
    <property type="project" value="UniProtKB-UniRule"/>
</dbReference>
<proteinExistence type="inferred from homology"/>
<dbReference type="Gene3D" id="1.10.1760.20">
    <property type="match status" value="1"/>
</dbReference>
<keyword evidence="5" id="KW-1185">Reference proteome</keyword>
<name>A0A839QZP8_9MICO</name>
<comment type="caution">
    <text evidence="4">The sequence shown here is derived from an EMBL/GenBank/DDBJ whole genome shotgun (WGS) entry which is preliminary data.</text>
</comment>
<keyword evidence="2" id="KW-0813">Transport</keyword>
<keyword evidence="3" id="KW-0812">Transmembrane</keyword>
<feature type="transmembrane region" description="Helical" evidence="3">
    <location>
        <begin position="27"/>
        <end position="46"/>
    </location>
</feature>
<evidence type="ECO:0000313" key="4">
    <source>
        <dbReference type="EMBL" id="MBB3023431.1"/>
    </source>
</evidence>
<keyword evidence="2" id="KW-1003">Cell membrane</keyword>
<feature type="transmembrane region" description="Helical" evidence="3">
    <location>
        <begin position="134"/>
        <end position="156"/>
    </location>
</feature>
<organism evidence="4 5">
    <name type="scientific">Helcobacillus massiliensis</name>
    <dbReference type="NCBI Taxonomy" id="521392"/>
    <lineage>
        <taxon>Bacteria</taxon>
        <taxon>Bacillati</taxon>
        <taxon>Actinomycetota</taxon>
        <taxon>Actinomycetes</taxon>
        <taxon>Micrococcales</taxon>
        <taxon>Dermabacteraceae</taxon>
        <taxon>Helcobacillus</taxon>
    </lineage>
</organism>
<evidence type="ECO:0000256" key="3">
    <source>
        <dbReference type="SAM" id="Phobius"/>
    </source>
</evidence>
<dbReference type="AlphaFoldDB" id="A0A839QZP8"/>
<evidence type="ECO:0000256" key="1">
    <source>
        <dbReference type="ARBA" id="ARBA00010692"/>
    </source>
</evidence>
<dbReference type="PANTHER" id="PTHR34295:SF1">
    <property type="entry name" value="BIOTIN TRANSPORTER BIOY"/>
    <property type="match status" value="1"/>
</dbReference>
<reference evidence="4 5" key="1">
    <citation type="submission" date="2020-08" db="EMBL/GenBank/DDBJ databases">
        <title>Sequencing the genomes of 1000 actinobacteria strains.</title>
        <authorList>
            <person name="Klenk H.-P."/>
        </authorList>
    </citation>
    <scope>NUCLEOTIDE SEQUENCE [LARGE SCALE GENOMIC DNA]</scope>
    <source>
        <strain evidence="4 5">DSM 23040</strain>
    </source>
</reference>
<dbReference type="GO" id="GO:0005886">
    <property type="term" value="C:plasma membrane"/>
    <property type="evidence" value="ECO:0007669"/>
    <property type="project" value="UniProtKB-SubCell"/>
</dbReference>
<dbReference type="PANTHER" id="PTHR34295">
    <property type="entry name" value="BIOTIN TRANSPORTER BIOY"/>
    <property type="match status" value="1"/>
</dbReference>
<gene>
    <name evidence="4" type="ORF">FHX50_001726</name>
</gene>
<dbReference type="PIRSF" id="PIRSF016661">
    <property type="entry name" value="BioY"/>
    <property type="match status" value="1"/>
</dbReference>
<feature type="transmembrane region" description="Helical" evidence="3">
    <location>
        <begin position="176"/>
        <end position="193"/>
    </location>
</feature>
<comment type="subcellular location">
    <subcellularLocation>
        <location evidence="2">Cell membrane</location>
        <topology evidence="2">Multi-pass membrane protein</topology>
    </subcellularLocation>
</comment>
<feature type="transmembrane region" description="Helical" evidence="3">
    <location>
        <begin position="101"/>
        <end position="122"/>
    </location>
</feature>
<dbReference type="InterPro" id="IPR003784">
    <property type="entry name" value="BioY"/>
</dbReference>
<keyword evidence="3" id="KW-1133">Transmembrane helix</keyword>
<sequence>MTSSATTLAHRPVLSERFLPASSAARTIALVLAGTAALTLISQVSIPLPFTPVPLTLATFGALLVGASLGPARGTAAVGLYAVLAAVGAPVLAGWSSTGVAAASFGYVIGYVLAAAALGVAARRGADRSAWRTVLAAIAATALVYAAGLPWLALATGADLSTTLVQGLVPFIPGDIVKAVAAAALLPAAWKLVGDKRA</sequence>
<accession>A0A839QZP8</accession>
<protein>
    <recommendedName>
        <fullName evidence="2">Biotin transporter</fullName>
    </recommendedName>
</protein>
<feature type="transmembrane region" description="Helical" evidence="3">
    <location>
        <begin position="52"/>
        <end position="69"/>
    </location>
</feature>
<evidence type="ECO:0000313" key="5">
    <source>
        <dbReference type="Proteomes" id="UP000568050"/>
    </source>
</evidence>
<feature type="transmembrane region" description="Helical" evidence="3">
    <location>
        <begin position="76"/>
        <end position="95"/>
    </location>
</feature>